<keyword evidence="1" id="KW-0808">Transferase</keyword>
<dbReference type="RefSeq" id="WP_186864519.1">
    <property type="nucleotide sequence ID" value="NZ_JACOPE010000001.1"/>
</dbReference>
<keyword evidence="1" id="KW-0969">Cilium</keyword>
<dbReference type="GO" id="GO:0032259">
    <property type="term" value="P:methylation"/>
    <property type="evidence" value="ECO:0007669"/>
    <property type="project" value="UniProtKB-KW"/>
</dbReference>
<dbReference type="GO" id="GO:0008168">
    <property type="term" value="F:methyltransferase activity"/>
    <property type="evidence" value="ECO:0007669"/>
    <property type="project" value="UniProtKB-KW"/>
</dbReference>
<dbReference type="EMBL" id="JACOPE010000001">
    <property type="protein sequence ID" value="MBC5682563.1"/>
    <property type="molecule type" value="Genomic_DNA"/>
</dbReference>
<protein>
    <submittedName>
        <fullName evidence="1">Flagellin lysine-N-methylase</fullName>
        <ecNumber evidence="1">2.1.1.-</ecNumber>
    </submittedName>
</protein>
<keyword evidence="1" id="KW-0489">Methyltransferase</keyword>
<keyword evidence="1" id="KW-0282">Flagellum</keyword>
<proteinExistence type="predicted"/>
<reference evidence="1 2" key="1">
    <citation type="submission" date="2020-08" db="EMBL/GenBank/DDBJ databases">
        <title>Genome public.</title>
        <authorList>
            <person name="Liu C."/>
            <person name="Sun Q."/>
        </authorList>
    </citation>
    <scope>NUCLEOTIDE SEQUENCE [LARGE SCALE GENOMIC DNA]</scope>
    <source>
        <strain evidence="1 2">NSJ-13</strain>
    </source>
</reference>
<keyword evidence="2" id="KW-1185">Reference proteome</keyword>
<evidence type="ECO:0000313" key="2">
    <source>
        <dbReference type="Proteomes" id="UP000631576"/>
    </source>
</evidence>
<evidence type="ECO:0000313" key="1">
    <source>
        <dbReference type="EMBL" id="MBC5682563.1"/>
    </source>
</evidence>
<sequence>MLYTRPDYYKEFTCTAEQCEDTCCAGWQIVIDSASMKKYRGEKSAYKKKLHRSIHWLQKTFKQDKEKRCAFLTEENLCDMYLNLGEKSLCRTCRQYPRHMEEFENVREASLSLSCPEVAKLLLSRKEKVKFQYRETEEEEEWDDFSPFLYSQLVDARELMIELLQNRKLSIENRIVLCLGLAYDMQNRIDADELFGCGDVIENYRKQAYFSSAGRKVDRYRKNIKAQYQFAHRVIEDLYQLELLKEEWDMLLQEAQVRLFGKGEDVYAEIMDEFSEWIQTEYQWDWNIQCEQLMVYFIYTYFCGAVYDERILVNAEMAVAAVSVIWNLMAATWLKNEKQLDLEDVCSIAYRYSRELEHSDENLKRYWNILDEEKLLFR</sequence>
<organism evidence="1 2">
    <name type="scientific">Ruminococcus hominis</name>
    <dbReference type="NCBI Taxonomy" id="2763065"/>
    <lineage>
        <taxon>Bacteria</taxon>
        <taxon>Bacillati</taxon>
        <taxon>Bacillota</taxon>
        <taxon>Clostridia</taxon>
        <taxon>Eubacteriales</taxon>
        <taxon>Oscillospiraceae</taxon>
        <taxon>Ruminococcus</taxon>
    </lineage>
</organism>
<name>A0ABR7G640_9FIRM</name>
<gene>
    <name evidence="1" type="primary">fliB</name>
    <name evidence="1" type="ORF">H8S40_03040</name>
</gene>
<dbReference type="EC" id="2.1.1.-" evidence="1"/>
<accession>A0ABR7G640</accession>
<keyword evidence="1" id="KW-0966">Cell projection</keyword>
<dbReference type="Proteomes" id="UP000631576">
    <property type="component" value="Unassembled WGS sequence"/>
</dbReference>
<dbReference type="NCBIfam" id="NF038110">
    <property type="entry name" value="Lys_methyl_FliB"/>
    <property type="match status" value="1"/>
</dbReference>
<comment type="caution">
    <text evidence="1">The sequence shown here is derived from an EMBL/GenBank/DDBJ whole genome shotgun (WGS) entry which is preliminary data.</text>
</comment>